<dbReference type="InterPro" id="IPR043128">
    <property type="entry name" value="Rev_trsase/Diguanyl_cyclase"/>
</dbReference>
<dbReference type="EMBL" id="JAVREH010000064">
    <property type="protein sequence ID" value="MDT0264016.1"/>
    <property type="molecule type" value="Genomic_DNA"/>
</dbReference>
<feature type="transmembrane region" description="Helical" evidence="1">
    <location>
        <begin position="144"/>
        <end position="165"/>
    </location>
</feature>
<dbReference type="CDD" id="cd01949">
    <property type="entry name" value="GGDEF"/>
    <property type="match status" value="1"/>
</dbReference>
<keyword evidence="1" id="KW-0472">Membrane</keyword>
<comment type="caution">
    <text evidence="3">The sequence shown here is derived from an EMBL/GenBank/DDBJ whole genome shotgun (WGS) entry which is preliminary data.</text>
</comment>
<organism evidence="3 4">
    <name type="scientific">Jatrophihabitans lederbergiae</name>
    <dbReference type="NCBI Taxonomy" id="3075547"/>
    <lineage>
        <taxon>Bacteria</taxon>
        <taxon>Bacillati</taxon>
        <taxon>Actinomycetota</taxon>
        <taxon>Actinomycetes</taxon>
        <taxon>Jatrophihabitantales</taxon>
        <taxon>Jatrophihabitantaceae</taxon>
        <taxon>Jatrophihabitans</taxon>
    </lineage>
</organism>
<keyword evidence="1" id="KW-1133">Transmembrane helix</keyword>
<dbReference type="InterPro" id="IPR000160">
    <property type="entry name" value="GGDEF_dom"/>
</dbReference>
<dbReference type="InterPro" id="IPR029787">
    <property type="entry name" value="Nucleotide_cyclase"/>
</dbReference>
<accession>A0ABU2JG86</accession>
<feature type="transmembrane region" description="Helical" evidence="1">
    <location>
        <begin position="75"/>
        <end position="97"/>
    </location>
</feature>
<gene>
    <name evidence="3" type="ORF">RM423_21815</name>
</gene>
<proteinExistence type="predicted"/>
<dbReference type="NCBIfam" id="TIGR00254">
    <property type="entry name" value="GGDEF"/>
    <property type="match status" value="1"/>
</dbReference>
<evidence type="ECO:0000313" key="3">
    <source>
        <dbReference type="EMBL" id="MDT0264016.1"/>
    </source>
</evidence>
<evidence type="ECO:0000313" key="4">
    <source>
        <dbReference type="Proteomes" id="UP001183176"/>
    </source>
</evidence>
<keyword evidence="1" id="KW-0812">Transmembrane</keyword>
<dbReference type="InterPro" id="IPR050469">
    <property type="entry name" value="Diguanylate_Cyclase"/>
</dbReference>
<dbReference type="EC" id="2.7.7.65" evidence="3"/>
<reference evidence="4" key="1">
    <citation type="submission" date="2023-07" db="EMBL/GenBank/DDBJ databases">
        <title>30 novel species of actinomycetes from the DSMZ collection.</title>
        <authorList>
            <person name="Nouioui I."/>
        </authorList>
    </citation>
    <scope>NUCLEOTIDE SEQUENCE [LARGE SCALE GENOMIC DNA]</scope>
    <source>
        <strain evidence="4">DSM 44399</strain>
    </source>
</reference>
<dbReference type="Pfam" id="PF00990">
    <property type="entry name" value="GGDEF"/>
    <property type="match status" value="1"/>
</dbReference>
<dbReference type="SMART" id="SM00267">
    <property type="entry name" value="GGDEF"/>
    <property type="match status" value="1"/>
</dbReference>
<protein>
    <submittedName>
        <fullName evidence="3">GGDEF domain-containing protein</fullName>
        <ecNumber evidence="3">2.7.7.65</ecNumber>
    </submittedName>
</protein>
<feature type="domain" description="GGDEF" evidence="2">
    <location>
        <begin position="270"/>
        <end position="400"/>
    </location>
</feature>
<dbReference type="PANTHER" id="PTHR45138:SF9">
    <property type="entry name" value="DIGUANYLATE CYCLASE DGCM-RELATED"/>
    <property type="match status" value="1"/>
</dbReference>
<evidence type="ECO:0000256" key="1">
    <source>
        <dbReference type="SAM" id="Phobius"/>
    </source>
</evidence>
<dbReference type="PROSITE" id="PS50887">
    <property type="entry name" value="GGDEF"/>
    <property type="match status" value="1"/>
</dbReference>
<keyword evidence="3" id="KW-0808">Transferase</keyword>
<dbReference type="Gene3D" id="3.30.70.270">
    <property type="match status" value="1"/>
</dbReference>
<sequence length="404" mass="43489">MWATPWPARLIILILEAAVTLLAATALLHGHPTHGDFDRFALLVALSAGYAEAGDRVERLRHYLAASTGTWASPVAVWCFAAALTLPAGWAGLFVVVLYGHRLVREHRHQTGHPHRLIFTAATVVLATLAASTLNTAAIPSRGVLAVGLPGAIGVLAALLAYMAINQSLVSTVVYIVTRPANWRTGMLTGDDLALELATLVLGVLTAEALLHSPLMTPLVLVLLVVIHRSSLVRRLQHGATTDAKTGLLNAAGWRQLAQRQLRRVQRGRNGAAVLMIDLDHFKKLNDTYGHLAGDTVLRAVADTLARELRGHDAVGRFGGEEFVVFLDGIAPATALTICTRLNSHIRELRFDDVRQVTASIGLANYPADGRHLDDLIEAADVAMYRAKARGRDQTQRADAAITP</sequence>
<dbReference type="SUPFAM" id="SSF55073">
    <property type="entry name" value="Nucleotide cyclase"/>
    <property type="match status" value="1"/>
</dbReference>
<name>A0ABU2JG86_9ACTN</name>
<feature type="transmembrane region" description="Helical" evidence="1">
    <location>
        <begin position="117"/>
        <end position="138"/>
    </location>
</feature>
<dbReference type="PANTHER" id="PTHR45138">
    <property type="entry name" value="REGULATORY COMPONENTS OF SENSORY TRANSDUCTION SYSTEM"/>
    <property type="match status" value="1"/>
</dbReference>
<evidence type="ECO:0000259" key="2">
    <source>
        <dbReference type="PROSITE" id="PS50887"/>
    </source>
</evidence>
<dbReference type="RefSeq" id="WP_311425159.1">
    <property type="nucleotide sequence ID" value="NZ_JAVREH010000064.1"/>
</dbReference>
<keyword evidence="3" id="KW-0548">Nucleotidyltransferase</keyword>
<keyword evidence="4" id="KW-1185">Reference proteome</keyword>
<dbReference type="GO" id="GO:0052621">
    <property type="term" value="F:diguanylate cyclase activity"/>
    <property type="evidence" value="ECO:0007669"/>
    <property type="project" value="UniProtKB-EC"/>
</dbReference>
<dbReference type="Proteomes" id="UP001183176">
    <property type="component" value="Unassembled WGS sequence"/>
</dbReference>